<evidence type="ECO:0000313" key="5">
    <source>
        <dbReference type="Proteomes" id="UP001150941"/>
    </source>
</evidence>
<feature type="chain" id="PRO_5040866206" evidence="3">
    <location>
        <begin position="21"/>
        <end position="402"/>
    </location>
</feature>
<feature type="signal peptide" evidence="3">
    <location>
        <begin position="1"/>
        <end position="20"/>
    </location>
</feature>
<keyword evidence="5" id="KW-1185">Reference proteome</keyword>
<evidence type="ECO:0000256" key="3">
    <source>
        <dbReference type="SAM" id="SignalP"/>
    </source>
</evidence>
<feature type="region of interest" description="Disordered" evidence="1">
    <location>
        <begin position="39"/>
        <end position="126"/>
    </location>
</feature>
<gene>
    <name evidence="4" type="ORF">N7468_008033</name>
</gene>
<feature type="transmembrane region" description="Helical" evidence="2">
    <location>
        <begin position="382"/>
        <end position="401"/>
    </location>
</feature>
<keyword evidence="2" id="KW-0812">Transmembrane</keyword>
<feature type="compositionally biased region" description="Polar residues" evidence="1">
    <location>
        <begin position="83"/>
        <end position="95"/>
    </location>
</feature>
<organism evidence="4 5">
    <name type="scientific">Penicillium chermesinum</name>
    <dbReference type="NCBI Taxonomy" id="63820"/>
    <lineage>
        <taxon>Eukaryota</taxon>
        <taxon>Fungi</taxon>
        <taxon>Dikarya</taxon>
        <taxon>Ascomycota</taxon>
        <taxon>Pezizomycotina</taxon>
        <taxon>Eurotiomycetes</taxon>
        <taxon>Eurotiomycetidae</taxon>
        <taxon>Eurotiales</taxon>
        <taxon>Aspergillaceae</taxon>
        <taxon>Penicillium</taxon>
    </lineage>
</organism>
<evidence type="ECO:0000313" key="4">
    <source>
        <dbReference type="EMBL" id="KAJ5223491.1"/>
    </source>
</evidence>
<dbReference type="AlphaFoldDB" id="A0A9W9TI01"/>
<dbReference type="Proteomes" id="UP001150941">
    <property type="component" value="Unassembled WGS sequence"/>
</dbReference>
<proteinExistence type="predicted"/>
<keyword evidence="2" id="KW-0472">Membrane</keyword>
<accession>A0A9W9TI01</accession>
<feature type="compositionally biased region" description="Polar residues" evidence="1">
    <location>
        <begin position="117"/>
        <end position="126"/>
    </location>
</feature>
<dbReference type="GeneID" id="83204632"/>
<dbReference type="EMBL" id="JAPQKS010000006">
    <property type="protein sequence ID" value="KAJ5223491.1"/>
    <property type="molecule type" value="Genomic_DNA"/>
</dbReference>
<sequence length="402" mass="41825">MAQFFRRWVTIAFFLQCISALTITVELPTDIGTPTPTSSVIHSHHPGHHHHWTYTPNPHPSRKRCAKRSSSISSKPATAPTKVATSNSALHSSKATIAPSGVYPSDAKQSRTEIAPPTQTGTTQSFGEFLSSSLPLKQTTRTVFTTRTATITACPTTVIKCPASARETYVTTETIVLSTTVCPMTVAATTTLRNSAPFAPGVSIGGNGDEGEWVSTDFITRTVTVTACPESVTNCPVRSKTTYTTTETLVDVITSSVSGSPATGVNAKPTSISDVGGSAWSNAGETKTVTLESCGGNSCSNYDSVVTVAVTFIKTGTLLPQITAPSGSGAGIGGGQLSHASSSSLWRTARQTSVQSTATPSVSTPSTPAFIPAFNGATSFDGLSSVLNMCGFVIFLVFVLAL</sequence>
<comment type="caution">
    <text evidence="4">The sequence shown here is derived from an EMBL/GenBank/DDBJ whole genome shotgun (WGS) entry which is preliminary data.</text>
</comment>
<reference evidence="4" key="1">
    <citation type="submission" date="2022-11" db="EMBL/GenBank/DDBJ databases">
        <authorList>
            <person name="Petersen C."/>
        </authorList>
    </citation>
    <scope>NUCLEOTIDE SEQUENCE</scope>
    <source>
        <strain evidence="4">IBT 19713</strain>
    </source>
</reference>
<evidence type="ECO:0000256" key="2">
    <source>
        <dbReference type="SAM" id="Phobius"/>
    </source>
</evidence>
<dbReference type="OrthoDB" id="3565477at2759"/>
<protein>
    <submittedName>
        <fullName evidence="4">Uncharacterized protein</fullName>
    </submittedName>
</protein>
<feature type="compositionally biased region" description="Basic residues" evidence="1">
    <location>
        <begin position="42"/>
        <end position="52"/>
    </location>
</feature>
<evidence type="ECO:0000256" key="1">
    <source>
        <dbReference type="SAM" id="MobiDB-lite"/>
    </source>
</evidence>
<name>A0A9W9TI01_9EURO</name>
<dbReference type="RefSeq" id="XP_058327674.1">
    <property type="nucleotide sequence ID" value="XM_058477329.1"/>
</dbReference>
<reference evidence="4" key="2">
    <citation type="journal article" date="2023" name="IMA Fungus">
        <title>Comparative genomic study of the Penicillium genus elucidates a diverse pangenome and 15 lateral gene transfer events.</title>
        <authorList>
            <person name="Petersen C."/>
            <person name="Sorensen T."/>
            <person name="Nielsen M.R."/>
            <person name="Sondergaard T.E."/>
            <person name="Sorensen J.L."/>
            <person name="Fitzpatrick D.A."/>
            <person name="Frisvad J.C."/>
            <person name="Nielsen K.L."/>
        </authorList>
    </citation>
    <scope>NUCLEOTIDE SEQUENCE</scope>
    <source>
        <strain evidence="4">IBT 19713</strain>
    </source>
</reference>
<keyword evidence="2" id="KW-1133">Transmembrane helix</keyword>
<keyword evidence="3" id="KW-0732">Signal</keyword>